<feature type="transmembrane region" description="Helical" evidence="2">
    <location>
        <begin position="129"/>
        <end position="147"/>
    </location>
</feature>
<dbReference type="InterPro" id="IPR000917">
    <property type="entry name" value="Sulfatase_N"/>
</dbReference>
<name>A0A5C5BVZ7_EGGLN</name>
<accession>A0A5C5BVZ7</accession>
<gene>
    <name evidence="4" type="ORF">FIC87_09935</name>
</gene>
<evidence type="ECO:0000256" key="2">
    <source>
        <dbReference type="SAM" id="Phobius"/>
    </source>
</evidence>
<dbReference type="SUPFAM" id="SSF53649">
    <property type="entry name" value="Alkaline phosphatase-like"/>
    <property type="match status" value="1"/>
</dbReference>
<protein>
    <recommendedName>
        <fullName evidence="3">Sulfatase N-terminal domain-containing protein</fullName>
    </recommendedName>
</protein>
<feature type="transmembrane region" description="Helical" evidence="2">
    <location>
        <begin position="167"/>
        <end position="188"/>
    </location>
</feature>
<keyword evidence="2" id="KW-0472">Membrane</keyword>
<proteinExistence type="predicted"/>
<dbReference type="InterPro" id="IPR017850">
    <property type="entry name" value="Alkaline_phosphatase_core_sf"/>
</dbReference>
<dbReference type="Gene3D" id="3.40.720.10">
    <property type="entry name" value="Alkaline Phosphatase, subunit A"/>
    <property type="match status" value="1"/>
</dbReference>
<dbReference type="Proteomes" id="UP000312594">
    <property type="component" value="Unassembled WGS sequence"/>
</dbReference>
<dbReference type="AlphaFoldDB" id="A0A5C5BVZ7"/>
<feature type="transmembrane region" description="Helical" evidence="2">
    <location>
        <begin position="43"/>
        <end position="62"/>
    </location>
</feature>
<evidence type="ECO:0000259" key="3">
    <source>
        <dbReference type="Pfam" id="PF00884"/>
    </source>
</evidence>
<evidence type="ECO:0000313" key="5">
    <source>
        <dbReference type="Proteomes" id="UP000312594"/>
    </source>
</evidence>
<organism evidence="4 5">
    <name type="scientific">Eggerthella lenta</name>
    <name type="common">Eubacterium lentum</name>
    <dbReference type="NCBI Taxonomy" id="84112"/>
    <lineage>
        <taxon>Bacteria</taxon>
        <taxon>Bacillati</taxon>
        <taxon>Actinomycetota</taxon>
        <taxon>Coriobacteriia</taxon>
        <taxon>Eggerthellales</taxon>
        <taxon>Eggerthellaceae</taxon>
        <taxon>Eggerthella</taxon>
    </lineage>
</organism>
<evidence type="ECO:0000313" key="4">
    <source>
        <dbReference type="EMBL" id="TNU89936.1"/>
    </source>
</evidence>
<keyword evidence="2" id="KW-1133">Transmembrane helix</keyword>
<sequence length="699" mass="76676">MLRSRLVIKLFDALCIVFFALYTVLAFAPPAYAYVDPSVMTYAIQAFAGVAVALGAVAGVALRRTRKMLFKVLNIDENARKEVEPPVHRLDAEGNPIGVEVPSHASGEPSKKRSGKREPVSTPKWGGRLAYAFVVTAFTVFTVLVVAPFEIVASNGSSLIFGVSEVWLPVVLAAGAVALVVAFLLAFLRGRAFEVVLLIVFSIGLGAYVQAMFLNSALPPADGVPVVWEDYQTITAISAAVWIAIIAVPLVVRHWFSTACRGAAVVLAVCLIAVQSIGLASLFVGSVAHADDEPVVESVSGKPVVTEEGLYDVSPRNNVVVFVIDTLDIVYLKDIMQNNPNMFDEMTGFTYYENTVGAMCPTRWSIPFLLTAQTPQTGESFGSYLERQYSDGAFLPDLVEQGYSVGIYSDSIGLDRLSDEEMAFMEQSTENIHPLESPSAALDQLGAVRVLWKSALYREMPWALKRPFWFYTDEINAGMADRKNADNLGSVAYTLDDPAYYDGLRNYGLSAKDNGKAGSFKFVHLNGSHRPHYMNENAENVGYDNATFEQSYLGSFKIVGEYIQQMKDLGVYEDSTIIVTSDHGEWYYTLEGLDRATGPVLFVKEPMTKEESEQPMKVSDAPASHFDIHPTVMESIGGDAEKYAGIPVDDLGDGPRTRNYIMNACDGKVDVALIEYSVDGDVYDFSNWQKTGRVWEPEN</sequence>
<feature type="transmembrane region" description="Helical" evidence="2">
    <location>
        <begin position="234"/>
        <end position="252"/>
    </location>
</feature>
<feature type="transmembrane region" description="Helical" evidence="2">
    <location>
        <begin position="195"/>
        <end position="214"/>
    </location>
</feature>
<evidence type="ECO:0000256" key="1">
    <source>
        <dbReference type="SAM" id="MobiDB-lite"/>
    </source>
</evidence>
<dbReference type="EMBL" id="VEVP01000022">
    <property type="protein sequence ID" value="TNU89936.1"/>
    <property type="molecule type" value="Genomic_DNA"/>
</dbReference>
<feature type="transmembrane region" description="Helical" evidence="2">
    <location>
        <begin position="264"/>
        <end position="284"/>
    </location>
</feature>
<dbReference type="Pfam" id="PF00884">
    <property type="entry name" value="Sulfatase"/>
    <property type="match status" value="1"/>
</dbReference>
<comment type="caution">
    <text evidence="4">The sequence shown here is derived from an EMBL/GenBank/DDBJ whole genome shotgun (WGS) entry which is preliminary data.</text>
</comment>
<reference evidence="4 5" key="1">
    <citation type="journal article" date="2005" name="Appl. Environ. Microbiol.">
        <title>Intestinal bacterial communities that produce active estrogen-like compounds enterodiol and enterolactone in humans.</title>
        <authorList>
            <person name="Clavel T."/>
            <person name="Henderson G."/>
            <person name="Alpert C.A."/>
            <person name="Philippe C."/>
            <person name="Rigottier-Gois L."/>
            <person name="Dore J."/>
            <person name="Blaut M."/>
        </authorList>
    </citation>
    <scope>NUCLEOTIDE SEQUENCE [LARGE SCALE GENOMIC DNA]</scope>
    <source>
        <strain evidence="4 5">SECO-MT75m2</strain>
    </source>
</reference>
<feature type="region of interest" description="Disordered" evidence="1">
    <location>
        <begin position="89"/>
        <end position="122"/>
    </location>
</feature>
<feature type="domain" description="Sulfatase N-terminal" evidence="3">
    <location>
        <begin position="318"/>
        <end position="635"/>
    </location>
</feature>
<keyword evidence="2" id="KW-0812">Transmembrane</keyword>